<evidence type="ECO:0000259" key="12">
    <source>
        <dbReference type="Pfam" id="PF00485"/>
    </source>
</evidence>
<dbReference type="OrthoDB" id="51389at2157"/>
<comment type="caution">
    <text evidence="13">The sequence shown here is derived from an EMBL/GenBank/DDBJ whole genome shotgun (WGS) entry which is preliminary data.</text>
</comment>
<evidence type="ECO:0000256" key="9">
    <source>
        <dbReference type="ARBA" id="ARBA00022840"/>
    </source>
</evidence>
<comment type="similarity">
    <text evidence="2">Belongs to the phosphoribulokinase family.</text>
</comment>
<dbReference type="Pfam" id="PF00485">
    <property type="entry name" value="PRK"/>
    <property type="match status" value="1"/>
</dbReference>
<dbReference type="InterPro" id="IPR027417">
    <property type="entry name" value="P-loop_NTPase"/>
</dbReference>
<dbReference type="GO" id="GO:0005524">
    <property type="term" value="F:ATP binding"/>
    <property type="evidence" value="ECO:0007669"/>
    <property type="project" value="UniProtKB-KW"/>
</dbReference>
<evidence type="ECO:0000256" key="4">
    <source>
        <dbReference type="ARBA" id="ARBA00022531"/>
    </source>
</evidence>
<organism evidence="13 14">
    <name type="scientific">Methanospirillum lacunae</name>
    <dbReference type="NCBI Taxonomy" id="668570"/>
    <lineage>
        <taxon>Archaea</taxon>
        <taxon>Methanobacteriati</taxon>
        <taxon>Methanobacteriota</taxon>
        <taxon>Stenosarchaea group</taxon>
        <taxon>Methanomicrobia</taxon>
        <taxon>Methanomicrobiales</taxon>
        <taxon>Methanospirillaceae</taxon>
        <taxon>Methanospirillum</taxon>
    </lineage>
</organism>
<dbReference type="AlphaFoldDB" id="A0A2V2N0X1"/>
<keyword evidence="7" id="KW-0547">Nucleotide-binding</keyword>
<dbReference type="GeneID" id="97549350"/>
<keyword evidence="4" id="KW-0602">Photosynthesis</keyword>
<keyword evidence="5" id="KW-0113">Calvin cycle</keyword>
<reference evidence="13 14" key="1">
    <citation type="submission" date="2018-05" db="EMBL/GenBank/DDBJ databases">
        <title>Draft genome of Methanospirillum lacunae Ki8-1.</title>
        <authorList>
            <person name="Dueholm M.S."/>
            <person name="Nielsen P.H."/>
            <person name="Bakmann L.F."/>
            <person name="Otzen D.E."/>
        </authorList>
    </citation>
    <scope>NUCLEOTIDE SEQUENCE [LARGE SCALE GENOMIC DNA]</scope>
    <source>
        <strain evidence="13 14">Ki8-1</strain>
    </source>
</reference>
<keyword evidence="8 13" id="KW-0418">Kinase</keyword>
<accession>A0A2V2N0X1</accession>
<dbReference type="PRINTS" id="PR00478">
    <property type="entry name" value="PHRIBLKINASE"/>
</dbReference>
<dbReference type="PANTHER" id="PTHR10285">
    <property type="entry name" value="URIDINE KINASE"/>
    <property type="match status" value="1"/>
</dbReference>
<dbReference type="RefSeq" id="WP_109967283.1">
    <property type="nucleotide sequence ID" value="NZ_CP176093.1"/>
</dbReference>
<evidence type="ECO:0000256" key="6">
    <source>
        <dbReference type="ARBA" id="ARBA00022679"/>
    </source>
</evidence>
<dbReference type="Proteomes" id="UP000245657">
    <property type="component" value="Unassembled WGS sequence"/>
</dbReference>
<dbReference type="InterPro" id="IPR006083">
    <property type="entry name" value="PRK/URK"/>
</dbReference>
<evidence type="ECO:0000256" key="3">
    <source>
        <dbReference type="ARBA" id="ARBA00012042"/>
    </source>
</evidence>
<evidence type="ECO:0000256" key="11">
    <source>
        <dbReference type="ARBA" id="ARBA00047663"/>
    </source>
</evidence>
<keyword evidence="6" id="KW-0808">Transferase</keyword>
<keyword evidence="9" id="KW-0067">ATP-binding</keyword>
<name>A0A2V2N0X1_9EURY</name>
<keyword evidence="14" id="KW-1185">Reference proteome</keyword>
<dbReference type="EC" id="2.7.1.19" evidence="3"/>
<evidence type="ECO:0000256" key="5">
    <source>
        <dbReference type="ARBA" id="ARBA00022567"/>
    </source>
</evidence>
<dbReference type="SUPFAM" id="SSF52540">
    <property type="entry name" value="P-loop containing nucleoside triphosphate hydrolases"/>
    <property type="match status" value="1"/>
</dbReference>
<comment type="catalytic activity">
    <reaction evidence="11">
        <text>D-ribulose 5-phosphate + ATP = D-ribulose 1,5-bisphosphate + ADP + H(+)</text>
        <dbReference type="Rhea" id="RHEA:19365"/>
        <dbReference type="ChEBI" id="CHEBI:15378"/>
        <dbReference type="ChEBI" id="CHEBI:30616"/>
        <dbReference type="ChEBI" id="CHEBI:57870"/>
        <dbReference type="ChEBI" id="CHEBI:58121"/>
        <dbReference type="ChEBI" id="CHEBI:456216"/>
        <dbReference type="EC" id="2.7.1.19"/>
    </reaction>
</comment>
<protein>
    <recommendedName>
        <fullName evidence="3">phosphoribulokinase</fullName>
        <ecNumber evidence="3">2.7.1.19</ecNumber>
    </recommendedName>
    <alternativeName>
        <fullName evidence="10">Phosphopentokinase</fullName>
    </alternativeName>
</protein>
<dbReference type="InterPro" id="IPR006082">
    <property type="entry name" value="PRK"/>
</dbReference>
<evidence type="ECO:0000256" key="10">
    <source>
        <dbReference type="ARBA" id="ARBA00031382"/>
    </source>
</evidence>
<dbReference type="GO" id="GO:0008974">
    <property type="term" value="F:phosphoribulokinase activity"/>
    <property type="evidence" value="ECO:0007669"/>
    <property type="project" value="UniProtKB-EC"/>
</dbReference>
<proteinExistence type="inferred from homology"/>
<dbReference type="Gene3D" id="3.40.50.300">
    <property type="entry name" value="P-loop containing nucleotide triphosphate hydrolases"/>
    <property type="match status" value="1"/>
</dbReference>
<dbReference type="GO" id="GO:0019253">
    <property type="term" value="P:reductive pentose-phosphate cycle"/>
    <property type="evidence" value="ECO:0007669"/>
    <property type="project" value="UniProtKB-KW"/>
</dbReference>
<dbReference type="EMBL" id="QGMY01000002">
    <property type="protein sequence ID" value="PWR74004.1"/>
    <property type="molecule type" value="Genomic_DNA"/>
</dbReference>
<dbReference type="NCBIfam" id="NF005655">
    <property type="entry name" value="PRK07429.1"/>
    <property type="match status" value="1"/>
</dbReference>
<feature type="domain" description="Phosphoribulokinase/uridine kinase" evidence="12">
    <location>
        <begin position="18"/>
        <end position="191"/>
    </location>
</feature>
<gene>
    <name evidence="13" type="ORF">DK846_02235</name>
</gene>
<evidence type="ECO:0000256" key="2">
    <source>
        <dbReference type="ARBA" id="ARBA00009719"/>
    </source>
</evidence>
<evidence type="ECO:0000313" key="14">
    <source>
        <dbReference type="Proteomes" id="UP000245657"/>
    </source>
</evidence>
<evidence type="ECO:0000256" key="1">
    <source>
        <dbReference type="ARBA" id="ARBA00005215"/>
    </source>
</evidence>
<sequence length="323" mass="36765">MTRVTFHDSIQASSYIYIIGVAGDSGSGKTTFSDAITAIFGPDIVSTITLDDYHLYDRNERAQRKITPLNPVANDLDRLARDVATLKMGKPIEKPVYSHATGTFQNPITFYPTKFIILEGLHPFATPALLQHMDYTIFVDPDNEVKYDWKLRRDVGKRNYTPEAALEEIQKREPDYRRFVLPQRASAGTVIRIAYSGYSKALGISRNVYRITLGMKPPETCFEDVELNIDLCGLFTRSTHDFLLECGTLDLDNRRIRSLTIDGELSHETIHRIERNIEKQTDVHPIDIFTGKEVIAGSDLVRLIISWQIINHRIHIDSKQLKG</sequence>
<comment type="pathway">
    <text evidence="1">Carbohydrate biosynthesis; Calvin cycle.</text>
</comment>
<evidence type="ECO:0000313" key="13">
    <source>
        <dbReference type="EMBL" id="PWR74004.1"/>
    </source>
</evidence>
<evidence type="ECO:0000256" key="8">
    <source>
        <dbReference type="ARBA" id="ARBA00022777"/>
    </source>
</evidence>
<evidence type="ECO:0000256" key="7">
    <source>
        <dbReference type="ARBA" id="ARBA00022741"/>
    </source>
</evidence>